<evidence type="ECO:0000313" key="2">
    <source>
        <dbReference type="EMBL" id="GAA4326239.1"/>
    </source>
</evidence>
<feature type="region of interest" description="Disordered" evidence="1">
    <location>
        <begin position="398"/>
        <end position="422"/>
    </location>
</feature>
<name>A0ABP8GKX4_9BACT</name>
<protein>
    <recommendedName>
        <fullName evidence="4">Phage portal protein</fullName>
    </recommendedName>
</protein>
<dbReference type="RefSeq" id="WP_345254736.1">
    <property type="nucleotide sequence ID" value="NZ_BAABGY010000006.1"/>
</dbReference>
<reference evidence="3" key="1">
    <citation type="journal article" date="2019" name="Int. J. Syst. Evol. Microbiol.">
        <title>The Global Catalogue of Microorganisms (GCM) 10K type strain sequencing project: providing services to taxonomists for standard genome sequencing and annotation.</title>
        <authorList>
            <consortium name="The Broad Institute Genomics Platform"/>
            <consortium name="The Broad Institute Genome Sequencing Center for Infectious Disease"/>
            <person name="Wu L."/>
            <person name="Ma J."/>
        </authorList>
    </citation>
    <scope>NUCLEOTIDE SEQUENCE [LARGE SCALE GENOMIC DNA]</scope>
    <source>
        <strain evidence="3">JCM 17919</strain>
    </source>
</reference>
<gene>
    <name evidence="2" type="ORF">GCM10023184_14810</name>
</gene>
<dbReference type="Proteomes" id="UP001501725">
    <property type="component" value="Unassembled WGS sequence"/>
</dbReference>
<comment type="caution">
    <text evidence="2">The sequence shown here is derived from an EMBL/GenBank/DDBJ whole genome shotgun (WGS) entry which is preliminary data.</text>
</comment>
<sequence length="617" mass="69252">MKNKNIHSMNFGSSSVPKPYESKNTSDDKYVTYGTSNTYPDFLLKLFNDCGTHASIIEGKSNYIIGEGLQYEDGTPVTIKINPAENIKELVMKCVKDFLVFNYFGIEVVRNVFGEIIELHHVPAHRIRTNKSKTKFWFSEDWSLGKKPVQYDRWKANDKDVKSTLFFYDGYFPSTQTTYTPPEYKGAIKSILTSIAIGDFNHNNITNHFSVSSLITFFQGSNVPEEVKQQILDDLKASYTGENGSKVIVDFQTPEGKSAEVKNLSSGDWANAYIEVGKKVSDDIFISHQITSPQLFGVKVPGELGGAELETSYEIFKATYVRVKRDALEQAFNTLFAEVPAITGTVSFTDKQLFKPVLADAMKQAVMTINEIRKEAGLPPIAGGDRFIGEPAAPVPDPVAEPMESEKKTSVVAADPKPTHRKLTEEDYEQVKDLGYSEDEFEIVEDFSKVFKFDKDADIANYLIEKDIKSLTVDQLRDLIAKDINVKVASGDLSDILNRLHESGVLKVNVGSGGKIEVKPNKTADLPDSGEVLVMYRYTKRPEVNGPDLLPTSRDFCVKMMNSKKLFSRENIQSMSQLFGYDVFGYSGGFKYDPVEDKTTPYCRHQWTALKVKRKSK</sequence>
<feature type="compositionally biased region" description="Polar residues" evidence="1">
    <location>
        <begin position="1"/>
        <end position="16"/>
    </location>
</feature>
<evidence type="ECO:0000313" key="3">
    <source>
        <dbReference type="Proteomes" id="UP001501725"/>
    </source>
</evidence>
<keyword evidence="3" id="KW-1185">Reference proteome</keyword>
<evidence type="ECO:0008006" key="4">
    <source>
        <dbReference type="Google" id="ProtNLM"/>
    </source>
</evidence>
<accession>A0ABP8GKX4</accession>
<proteinExistence type="predicted"/>
<evidence type="ECO:0000256" key="1">
    <source>
        <dbReference type="SAM" id="MobiDB-lite"/>
    </source>
</evidence>
<dbReference type="EMBL" id="BAABGY010000006">
    <property type="protein sequence ID" value="GAA4326239.1"/>
    <property type="molecule type" value="Genomic_DNA"/>
</dbReference>
<organism evidence="2 3">
    <name type="scientific">Flaviaesturariibacter amylovorans</name>
    <dbReference type="NCBI Taxonomy" id="1084520"/>
    <lineage>
        <taxon>Bacteria</taxon>
        <taxon>Pseudomonadati</taxon>
        <taxon>Bacteroidota</taxon>
        <taxon>Chitinophagia</taxon>
        <taxon>Chitinophagales</taxon>
        <taxon>Chitinophagaceae</taxon>
        <taxon>Flaviaestuariibacter</taxon>
    </lineage>
</organism>
<feature type="region of interest" description="Disordered" evidence="1">
    <location>
        <begin position="1"/>
        <end position="24"/>
    </location>
</feature>